<keyword evidence="1" id="KW-0732">Signal</keyword>
<evidence type="ECO:0000259" key="2">
    <source>
        <dbReference type="Pfam" id="PF12849"/>
    </source>
</evidence>
<dbReference type="SUPFAM" id="SSF53850">
    <property type="entry name" value="Periplasmic binding protein-like II"/>
    <property type="match status" value="1"/>
</dbReference>
<dbReference type="InterPro" id="IPR024370">
    <property type="entry name" value="PBP_domain"/>
</dbReference>
<keyword evidence="4" id="KW-1185">Reference proteome</keyword>
<dbReference type="RefSeq" id="WP_284295679.1">
    <property type="nucleotide sequence ID" value="NZ_BSSV01000001.1"/>
</dbReference>
<evidence type="ECO:0000313" key="4">
    <source>
        <dbReference type="Proteomes" id="UP001157134"/>
    </source>
</evidence>
<name>A0ABQ6H834_9GAMM</name>
<dbReference type="Pfam" id="PF12849">
    <property type="entry name" value="PBP_like_2"/>
    <property type="match status" value="1"/>
</dbReference>
<dbReference type="EMBL" id="BSSV01000001">
    <property type="protein sequence ID" value="GLX84134.1"/>
    <property type="molecule type" value="Genomic_DNA"/>
</dbReference>
<dbReference type="Gene3D" id="3.40.190.10">
    <property type="entry name" value="Periplasmic binding protein-like II"/>
    <property type="match status" value="1"/>
</dbReference>
<protein>
    <recommendedName>
        <fullName evidence="2">PBP domain-containing protein</fullName>
    </recommendedName>
</protein>
<sequence length="147" mass="16300">MKSKGLTIKHLCLLILLVVGAFCSRAEAAYVVSHPAVETKQLTTAQLRRIYTMRQTTWPDGQGIVVYTLPSSHPTHQEFTKTELKIFPYQLDKMWIKLTFSGLAQPPVKVNSMEELIEAVKSTPGAIGYVDKSSPLDGLNVIAKEAK</sequence>
<evidence type="ECO:0000256" key="1">
    <source>
        <dbReference type="SAM" id="SignalP"/>
    </source>
</evidence>
<gene>
    <name evidence="3" type="ORF">tloyanaT_03860</name>
</gene>
<feature type="domain" description="PBP" evidence="2">
    <location>
        <begin position="31"/>
        <end position="136"/>
    </location>
</feature>
<proteinExistence type="predicted"/>
<evidence type="ECO:0000313" key="3">
    <source>
        <dbReference type="EMBL" id="GLX84134.1"/>
    </source>
</evidence>
<dbReference type="Proteomes" id="UP001157134">
    <property type="component" value="Unassembled WGS sequence"/>
</dbReference>
<feature type="chain" id="PRO_5045119810" description="PBP domain-containing protein" evidence="1">
    <location>
        <begin position="29"/>
        <end position="147"/>
    </location>
</feature>
<comment type="caution">
    <text evidence="3">The sequence shown here is derived from an EMBL/GenBank/DDBJ whole genome shotgun (WGS) entry which is preliminary data.</text>
</comment>
<organism evidence="3 4">
    <name type="scientific">Thalassotalea loyana</name>
    <dbReference type="NCBI Taxonomy" id="280483"/>
    <lineage>
        <taxon>Bacteria</taxon>
        <taxon>Pseudomonadati</taxon>
        <taxon>Pseudomonadota</taxon>
        <taxon>Gammaproteobacteria</taxon>
        <taxon>Alteromonadales</taxon>
        <taxon>Colwelliaceae</taxon>
        <taxon>Thalassotalea</taxon>
    </lineage>
</organism>
<feature type="signal peptide" evidence="1">
    <location>
        <begin position="1"/>
        <end position="28"/>
    </location>
</feature>
<accession>A0ABQ6H834</accession>
<reference evidence="3 4" key="1">
    <citation type="submission" date="2023-03" db="EMBL/GenBank/DDBJ databases">
        <title>Thalassotalea loyana LMG 22536T draft genome sequence.</title>
        <authorList>
            <person name="Sawabe T."/>
        </authorList>
    </citation>
    <scope>NUCLEOTIDE SEQUENCE [LARGE SCALE GENOMIC DNA]</scope>
    <source>
        <strain evidence="3 4">LMG 22536</strain>
    </source>
</reference>